<feature type="transmembrane region" description="Helical" evidence="6">
    <location>
        <begin position="497"/>
        <end position="515"/>
    </location>
</feature>
<proteinExistence type="inferred from homology"/>
<dbReference type="Proteomes" id="UP000289323">
    <property type="component" value="Unassembled WGS sequence"/>
</dbReference>
<evidence type="ECO:0000313" key="8">
    <source>
        <dbReference type="Proteomes" id="UP000289323"/>
    </source>
</evidence>
<evidence type="ECO:0000256" key="5">
    <source>
        <dbReference type="ARBA" id="ARBA00023136"/>
    </source>
</evidence>
<evidence type="ECO:0000256" key="3">
    <source>
        <dbReference type="ARBA" id="ARBA00022692"/>
    </source>
</evidence>
<dbReference type="GO" id="GO:0016020">
    <property type="term" value="C:membrane"/>
    <property type="evidence" value="ECO:0007669"/>
    <property type="project" value="UniProtKB-SubCell"/>
</dbReference>
<dbReference type="InterPro" id="IPR051085">
    <property type="entry name" value="MB_O-acyltransferase"/>
</dbReference>
<feature type="transmembrane region" description="Helical" evidence="6">
    <location>
        <begin position="554"/>
        <end position="575"/>
    </location>
</feature>
<reference evidence="7 8" key="1">
    <citation type="submission" date="2018-04" db="EMBL/GenBank/DDBJ databases">
        <authorList>
            <person name="Huttner S."/>
            <person name="Dainat J."/>
        </authorList>
    </citation>
    <scope>NUCLEOTIDE SEQUENCE [LARGE SCALE GENOMIC DNA]</scope>
</reference>
<sequence length="631" mass="72200">MASSRRDGGGRGSGPLSFLASVYDLDTLDTRFTTPSSVPYRAAIEKREHDARPDRRAEPSKWATPEFYLYYLVFLTVVPYMFWIAYDVSRPSDPRYGKFAHLLSDGWIPGRKIDVSDAQYHTFRVNLPYMALLLVFHPLLRSVWNAVVFPASQEARTARTANSPDAAEARLRQRASFDYAFALLYLVVLHGFSAVKILLILAVNYKLATGLPRKYIPAVTWVFNVCILFANELCEGYKFRDVALLLTGRPAVDLMIDPPALVKLGDWLDSYGGLMSRWEILFNITVLRLISFNLDYYWSLDRRSSSPIEKKQLDPANLSERDRIAIPAHPQDFSFRNYVAYTIYAPLYLTGPIITFNDYISQQRYQPATLSRSRTLKYGVRFALVLLAMELVLHYDYVGAISKAGPEWSSYTPAQLSLLSYFNLHIIWLKLLLPWRFFRLWSLADGVDPPENMVRCPSNNYSTLSFWRGWHRSYYRWLLRYIYIPLGGSSFRSAAEAARSVLTYLVVFTFVALWHDIQLNLLIWGWLVVVFFLPEIAASYLFPRRKWEGRPTAYRMLCCVGAVGNVLMMISANLVGFAVGLDGLANIVKGIFQDYSGLVFLVTACSALFVGIQVMFEIRQSELRRGIDLKC</sequence>
<accession>A0A446B8E4</accession>
<evidence type="ECO:0000313" key="7">
    <source>
        <dbReference type="EMBL" id="SPQ18781.1"/>
    </source>
</evidence>
<dbReference type="InterPro" id="IPR004299">
    <property type="entry name" value="MBOAT_fam"/>
</dbReference>
<dbReference type="GO" id="GO:0005783">
    <property type="term" value="C:endoplasmic reticulum"/>
    <property type="evidence" value="ECO:0007669"/>
    <property type="project" value="TreeGrafter"/>
</dbReference>
<dbReference type="EMBL" id="OUUZ01000001">
    <property type="protein sequence ID" value="SPQ18781.1"/>
    <property type="molecule type" value="Genomic_DNA"/>
</dbReference>
<dbReference type="GO" id="GO:0006506">
    <property type="term" value="P:GPI anchor biosynthetic process"/>
    <property type="evidence" value="ECO:0007669"/>
    <property type="project" value="TreeGrafter"/>
</dbReference>
<feature type="transmembrane region" description="Helical" evidence="6">
    <location>
        <begin position="338"/>
        <end position="357"/>
    </location>
</feature>
<evidence type="ECO:0000256" key="4">
    <source>
        <dbReference type="ARBA" id="ARBA00022989"/>
    </source>
</evidence>
<dbReference type="PANTHER" id="PTHR13285">
    <property type="entry name" value="ACYLTRANSFERASE"/>
    <property type="match status" value="1"/>
</dbReference>
<dbReference type="Pfam" id="PF03062">
    <property type="entry name" value="MBOAT"/>
    <property type="match status" value="1"/>
</dbReference>
<feature type="transmembrane region" description="Helical" evidence="6">
    <location>
        <begin position="378"/>
        <end position="395"/>
    </location>
</feature>
<evidence type="ECO:0000256" key="2">
    <source>
        <dbReference type="ARBA" id="ARBA00010323"/>
    </source>
</evidence>
<feature type="transmembrane region" description="Helical" evidence="6">
    <location>
        <begin position="595"/>
        <end position="616"/>
    </location>
</feature>
<keyword evidence="4 6" id="KW-1133">Transmembrane helix</keyword>
<evidence type="ECO:0000256" key="6">
    <source>
        <dbReference type="SAM" id="Phobius"/>
    </source>
</evidence>
<gene>
    <name evidence="7" type="ORF">TT172_LOCUS1200</name>
</gene>
<organism evidence="7 8">
    <name type="scientific">Thermothielavioides terrestris</name>
    <dbReference type="NCBI Taxonomy" id="2587410"/>
    <lineage>
        <taxon>Eukaryota</taxon>
        <taxon>Fungi</taxon>
        <taxon>Dikarya</taxon>
        <taxon>Ascomycota</taxon>
        <taxon>Pezizomycotina</taxon>
        <taxon>Sordariomycetes</taxon>
        <taxon>Sordariomycetidae</taxon>
        <taxon>Sordariales</taxon>
        <taxon>Chaetomiaceae</taxon>
        <taxon>Thermothielavioides</taxon>
    </lineage>
</organism>
<feature type="transmembrane region" description="Helical" evidence="6">
    <location>
        <begin position="415"/>
        <end position="433"/>
    </location>
</feature>
<evidence type="ECO:0000256" key="1">
    <source>
        <dbReference type="ARBA" id="ARBA00004141"/>
    </source>
</evidence>
<keyword evidence="5 6" id="KW-0472">Membrane</keyword>
<comment type="subcellular location">
    <subcellularLocation>
        <location evidence="1">Membrane</location>
        <topology evidence="1">Multi-pass membrane protein</topology>
    </subcellularLocation>
</comment>
<dbReference type="GO" id="GO:0008374">
    <property type="term" value="F:O-acyltransferase activity"/>
    <property type="evidence" value="ECO:0007669"/>
    <property type="project" value="TreeGrafter"/>
</dbReference>
<dbReference type="PANTHER" id="PTHR13285:SF18">
    <property type="entry name" value="PROTEIN-CYSTEINE N-PALMITOYLTRANSFERASE RASP"/>
    <property type="match status" value="1"/>
</dbReference>
<name>A0A446B8E4_9PEZI</name>
<comment type="similarity">
    <text evidence="2">Belongs to the membrane-bound acyltransferase family.</text>
</comment>
<feature type="transmembrane region" description="Helical" evidence="6">
    <location>
        <begin position="68"/>
        <end position="86"/>
    </location>
</feature>
<dbReference type="AlphaFoldDB" id="A0A446B8E4"/>
<protein>
    <submittedName>
        <fullName evidence="7">4616320c-2344-43bf-8929-78dafc26341a</fullName>
    </submittedName>
</protein>
<keyword evidence="3 6" id="KW-0812">Transmembrane</keyword>
<feature type="transmembrane region" description="Helical" evidence="6">
    <location>
        <begin position="521"/>
        <end position="542"/>
    </location>
</feature>
<feature type="transmembrane region" description="Helical" evidence="6">
    <location>
        <begin position="179"/>
        <end position="203"/>
    </location>
</feature>